<keyword evidence="3" id="KW-0274">FAD</keyword>
<gene>
    <name evidence="6" type="ORF">GCM10023094_46900</name>
</gene>
<proteinExistence type="inferred from homology"/>
<comment type="caution">
    <text evidence="6">The sequence shown here is derived from an EMBL/GenBank/DDBJ whole genome shotgun (WGS) entry which is preliminary data.</text>
</comment>
<sequence>MKIVVVGAGYAGTIAANRLAKKLEDAEITVVNPRSDFVERVRLHQQIAGSGTAATPLTEMLREGVAVHVGSVDKIGDGTVSLDDGTGIGFDYLIVAVGSTVTPLPGAVPVGTWEGAQQARAALADLPSGAVVTVVGGGLTGIETATEVAEARPDLQVQLVGETIGATLSPGAQRRVNADLERMSVQVVEGAVGEVRAADSGGGDTVVLRSGQALHSDLTLWAIVAGVPDLVASSGLEVNAEGRAVVDEHLRSVTDSRIFVVGDCAAVPGARFACATATPQGAHAAGTLIRMAKGRKLKRFSMGYTGQALSLGRRNGLVQACRRDDTPRRIFVSGRVGAVSKERINRYAKYGSRTANYAWLPGSK</sequence>
<reference evidence="7" key="1">
    <citation type="journal article" date="2019" name="Int. J. Syst. Evol. Microbiol.">
        <title>The Global Catalogue of Microorganisms (GCM) 10K type strain sequencing project: providing services to taxonomists for standard genome sequencing and annotation.</title>
        <authorList>
            <consortium name="The Broad Institute Genomics Platform"/>
            <consortium name="The Broad Institute Genome Sequencing Center for Infectious Disease"/>
            <person name="Wu L."/>
            <person name="Ma J."/>
        </authorList>
    </citation>
    <scope>NUCLEOTIDE SEQUENCE [LARGE SCALE GENOMIC DNA]</scope>
    <source>
        <strain evidence="7">JCM 32206</strain>
    </source>
</reference>
<organism evidence="6 7">
    <name type="scientific">Rhodococcus olei</name>
    <dbReference type="NCBI Taxonomy" id="2161675"/>
    <lineage>
        <taxon>Bacteria</taxon>
        <taxon>Bacillati</taxon>
        <taxon>Actinomycetota</taxon>
        <taxon>Actinomycetes</taxon>
        <taxon>Mycobacteriales</taxon>
        <taxon>Nocardiaceae</taxon>
        <taxon>Rhodococcus</taxon>
    </lineage>
</organism>
<accession>A0ABP8PIN7</accession>
<feature type="domain" description="FAD/NAD(P)-binding" evidence="5">
    <location>
        <begin position="1"/>
        <end position="282"/>
    </location>
</feature>
<dbReference type="PANTHER" id="PTHR43735:SF3">
    <property type="entry name" value="FERROPTOSIS SUPPRESSOR PROTEIN 1"/>
    <property type="match status" value="1"/>
</dbReference>
<evidence type="ECO:0000256" key="3">
    <source>
        <dbReference type="ARBA" id="ARBA00022827"/>
    </source>
</evidence>
<dbReference type="PANTHER" id="PTHR43735">
    <property type="entry name" value="APOPTOSIS-INDUCING FACTOR 1"/>
    <property type="match status" value="1"/>
</dbReference>
<evidence type="ECO:0000259" key="5">
    <source>
        <dbReference type="Pfam" id="PF07992"/>
    </source>
</evidence>
<name>A0ABP8PIN7_9NOCA</name>
<dbReference type="SUPFAM" id="SSF51905">
    <property type="entry name" value="FAD/NAD(P)-binding domain"/>
    <property type="match status" value="2"/>
</dbReference>
<dbReference type="PRINTS" id="PR00469">
    <property type="entry name" value="PNDRDTASEII"/>
</dbReference>
<dbReference type="Proteomes" id="UP001501183">
    <property type="component" value="Unassembled WGS sequence"/>
</dbReference>
<keyword evidence="7" id="KW-1185">Reference proteome</keyword>
<dbReference type="InterPro" id="IPR023753">
    <property type="entry name" value="FAD/NAD-binding_dom"/>
</dbReference>
<evidence type="ECO:0000313" key="7">
    <source>
        <dbReference type="Proteomes" id="UP001501183"/>
    </source>
</evidence>
<dbReference type="Pfam" id="PF07992">
    <property type="entry name" value="Pyr_redox_2"/>
    <property type="match status" value="1"/>
</dbReference>
<keyword evidence="2" id="KW-0285">Flavoprotein</keyword>
<dbReference type="InterPro" id="IPR036188">
    <property type="entry name" value="FAD/NAD-bd_sf"/>
</dbReference>
<dbReference type="PRINTS" id="PR00368">
    <property type="entry name" value="FADPNR"/>
</dbReference>
<dbReference type="RefSeq" id="WP_345351163.1">
    <property type="nucleotide sequence ID" value="NZ_BAABFB010000070.1"/>
</dbReference>
<evidence type="ECO:0000256" key="2">
    <source>
        <dbReference type="ARBA" id="ARBA00022630"/>
    </source>
</evidence>
<evidence type="ECO:0000256" key="4">
    <source>
        <dbReference type="ARBA" id="ARBA00023002"/>
    </source>
</evidence>
<evidence type="ECO:0000313" key="6">
    <source>
        <dbReference type="EMBL" id="GAA4487884.1"/>
    </source>
</evidence>
<dbReference type="EMBL" id="BAABFB010000070">
    <property type="protein sequence ID" value="GAA4487884.1"/>
    <property type="molecule type" value="Genomic_DNA"/>
</dbReference>
<protein>
    <submittedName>
        <fullName evidence="6">FAD-dependent oxidoreductase</fullName>
    </submittedName>
</protein>
<dbReference type="Gene3D" id="3.50.50.100">
    <property type="match status" value="1"/>
</dbReference>
<comment type="similarity">
    <text evidence="1">Belongs to the FAD-dependent oxidoreductase family.</text>
</comment>
<keyword evidence="4" id="KW-0560">Oxidoreductase</keyword>
<evidence type="ECO:0000256" key="1">
    <source>
        <dbReference type="ARBA" id="ARBA00006442"/>
    </source>
</evidence>